<evidence type="ECO:0000313" key="2">
    <source>
        <dbReference type="Proteomes" id="UP000092508"/>
    </source>
</evidence>
<accession>A0A1B8QBX1</accession>
<organism evidence="1 2">
    <name type="scientific">Faucicola atlantae</name>
    <dbReference type="NCBI Taxonomy" id="34059"/>
    <lineage>
        <taxon>Bacteria</taxon>
        <taxon>Pseudomonadati</taxon>
        <taxon>Pseudomonadota</taxon>
        <taxon>Gammaproteobacteria</taxon>
        <taxon>Moraxellales</taxon>
        <taxon>Moraxellaceae</taxon>
        <taxon>Faucicola</taxon>
    </lineage>
</organism>
<reference evidence="1 2" key="1">
    <citation type="submission" date="2016-06" db="EMBL/GenBank/DDBJ databases">
        <title>Draft genome of Moraxella atlantae CCUG 66109.</title>
        <authorList>
            <person name="Salva-Serra F."/>
            <person name="Engstrom-Jakobsson H."/>
            <person name="Thorell K."/>
            <person name="Gonzales-Siles L."/>
            <person name="Karlsson R."/>
            <person name="Boulund F."/>
            <person name="Engstrand L."/>
            <person name="Kristiansson E."/>
            <person name="Moore E."/>
        </authorList>
    </citation>
    <scope>NUCLEOTIDE SEQUENCE [LARGE SCALE GENOMIC DNA]</scope>
    <source>
        <strain evidence="1 2">CCUG 66109</strain>
    </source>
</reference>
<name>A0A1B8QBX1_9GAMM</name>
<proteinExistence type="predicted"/>
<protein>
    <submittedName>
        <fullName evidence="1">Uncharacterized protein</fullName>
    </submittedName>
</protein>
<dbReference type="Proteomes" id="UP000092508">
    <property type="component" value="Unassembled WGS sequence"/>
</dbReference>
<gene>
    <name evidence="1" type="ORF">A9308_07025</name>
</gene>
<comment type="caution">
    <text evidence="1">The sequence shown here is derived from an EMBL/GenBank/DDBJ whole genome shotgun (WGS) entry which is preliminary data.</text>
</comment>
<dbReference type="OrthoDB" id="6658602at2"/>
<sequence length="281" mass="31978">MSSQSSASKVVKSPTSQQQLKRQREWVYLAHFLALAQLHPLKTISGQDDGQEPDFTCVFAKQSGGEYHIGIELTTLPRLRDRLGNDNLMLKRWYWQSRLQLYSRFHPTTLAAKHLTWQAQINNTPLDLRANTTCVLATSAQPLAQHSRHTWGNRVQQTVAHTMRFLPRAFLEDMADSRGVPIDSLICQRDIDAVMAKKASKVDAYQSRRKLDAVWLLIHTNEQQENGVLAADVSTPLWHDSDFARVFVTLYPNVELLEVSRCPAVIIQTPMPSRHTAQTRV</sequence>
<dbReference type="AlphaFoldDB" id="A0A1B8QBX1"/>
<dbReference type="EMBL" id="LZMZ01000020">
    <property type="protein sequence ID" value="OBX78166.1"/>
    <property type="molecule type" value="Genomic_DNA"/>
</dbReference>
<evidence type="ECO:0000313" key="1">
    <source>
        <dbReference type="EMBL" id="OBX78166.1"/>
    </source>
</evidence>
<dbReference type="RefSeq" id="WP_067236874.1">
    <property type="nucleotide sequence ID" value="NZ_LZMZ01000020.1"/>
</dbReference>